<dbReference type="RefSeq" id="WP_345267793.1">
    <property type="nucleotide sequence ID" value="NZ_BAABHB010000004.1"/>
</dbReference>
<dbReference type="EMBL" id="BAABHB010000004">
    <property type="protein sequence ID" value="GAA4406600.1"/>
    <property type="molecule type" value="Genomic_DNA"/>
</dbReference>
<sequence length="310" mass="35644">MDFYLGVTDYRWYNYLSDRAPEDVNFWQPGGRSAFRVLKPGGAFLFKLKHPHNAIAGVGFFTVQEQLPLSLAWDTFQTRNGFDTLEQFRAVIQQYRGTSERNPVIGCIALTNPVFFKREDWIPAPADWGKSIVQGKKYSTLEYTGAALWQQIESILAKYLTAIPNIQDAFTVAEDMPQYDNSVLRKVRLGQGAFRLSVMDAYQKRCAITGEKTLPVLEAAHIKPFSESGPNQIINGLLLRSDMHKLFDDGYITITTDLKIEVSKRIREEFENGREYYQYHGRELLVVPELVKNRPSPLYLEYHNSIIFRP</sequence>
<dbReference type="Proteomes" id="UP001500936">
    <property type="component" value="Unassembled WGS sequence"/>
</dbReference>
<keyword evidence="3" id="KW-1185">Reference proteome</keyword>
<accession>A0ABP8KHL1</accession>
<evidence type="ECO:0000259" key="1">
    <source>
        <dbReference type="Pfam" id="PF13391"/>
    </source>
</evidence>
<evidence type="ECO:0000313" key="2">
    <source>
        <dbReference type="EMBL" id="GAA4406600.1"/>
    </source>
</evidence>
<reference evidence="3" key="1">
    <citation type="journal article" date="2019" name="Int. J. Syst. Evol. Microbiol.">
        <title>The Global Catalogue of Microorganisms (GCM) 10K type strain sequencing project: providing services to taxonomists for standard genome sequencing and annotation.</title>
        <authorList>
            <consortium name="The Broad Institute Genomics Platform"/>
            <consortium name="The Broad Institute Genome Sequencing Center for Infectious Disease"/>
            <person name="Wu L."/>
            <person name="Ma J."/>
        </authorList>
    </citation>
    <scope>NUCLEOTIDE SEQUENCE [LARGE SCALE GENOMIC DNA]</scope>
    <source>
        <strain evidence="3">JCM 17925</strain>
    </source>
</reference>
<dbReference type="InterPro" id="IPR003615">
    <property type="entry name" value="HNH_nuc"/>
</dbReference>
<feature type="domain" description="HNH nuclease" evidence="1">
    <location>
        <begin position="206"/>
        <end position="254"/>
    </location>
</feature>
<gene>
    <name evidence="2" type="ORF">GCM10023187_26220</name>
</gene>
<proteinExistence type="predicted"/>
<name>A0ABP8KHL1_9BACT</name>
<evidence type="ECO:0000313" key="3">
    <source>
        <dbReference type="Proteomes" id="UP001500936"/>
    </source>
</evidence>
<comment type="caution">
    <text evidence="2">The sequence shown here is derived from an EMBL/GenBank/DDBJ whole genome shotgun (WGS) entry which is preliminary data.</text>
</comment>
<protein>
    <recommendedName>
        <fullName evidence="1">HNH nuclease domain-containing protein</fullName>
    </recommendedName>
</protein>
<organism evidence="2 3">
    <name type="scientific">Nibrella viscosa</name>
    <dbReference type="NCBI Taxonomy" id="1084524"/>
    <lineage>
        <taxon>Bacteria</taxon>
        <taxon>Pseudomonadati</taxon>
        <taxon>Bacteroidota</taxon>
        <taxon>Cytophagia</taxon>
        <taxon>Cytophagales</taxon>
        <taxon>Spirosomataceae</taxon>
        <taxon>Nibrella</taxon>
    </lineage>
</organism>
<dbReference type="Pfam" id="PF13391">
    <property type="entry name" value="HNH_2"/>
    <property type="match status" value="1"/>
</dbReference>